<dbReference type="Proteomes" id="UP000198506">
    <property type="component" value="Unassembled WGS sequence"/>
</dbReference>
<keyword evidence="1" id="KW-1133">Transmembrane helix</keyword>
<evidence type="ECO:0000313" key="3">
    <source>
        <dbReference type="Proteomes" id="UP000198506"/>
    </source>
</evidence>
<dbReference type="RefSeq" id="WP_092918898.1">
    <property type="nucleotide sequence ID" value="NZ_FOZN01000003.1"/>
</dbReference>
<feature type="transmembrane region" description="Helical" evidence="1">
    <location>
        <begin position="184"/>
        <end position="206"/>
    </location>
</feature>
<dbReference type="Pfam" id="PF22564">
    <property type="entry name" value="HAAS"/>
    <property type="match status" value="1"/>
</dbReference>
<dbReference type="EMBL" id="FOZN01000003">
    <property type="protein sequence ID" value="SFS16535.1"/>
    <property type="molecule type" value="Genomic_DNA"/>
</dbReference>
<evidence type="ECO:0000313" key="2">
    <source>
        <dbReference type="EMBL" id="SFS16535.1"/>
    </source>
</evidence>
<comment type="caution">
    <text evidence="2">The sequence shown here is derived from an EMBL/GenBank/DDBJ whole genome shotgun (WGS) entry which is preliminary data.</text>
</comment>
<feature type="transmembrane region" description="Helical" evidence="1">
    <location>
        <begin position="116"/>
        <end position="135"/>
    </location>
</feature>
<evidence type="ECO:0008006" key="4">
    <source>
        <dbReference type="Google" id="ProtNLM"/>
    </source>
</evidence>
<name>A0AA94HNU9_9MICO</name>
<organism evidence="2 3">
    <name type="scientific">Agrococcus baldri</name>
    <dbReference type="NCBI Taxonomy" id="153730"/>
    <lineage>
        <taxon>Bacteria</taxon>
        <taxon>Bacillati</taxon>
        <taxon>Actinomycetota</taxon>
        <taxon>Actinomycetes</taxon>
        <taxon>Micrococcales</taxon>
        <taxon>Microbacteriaceae</taxon>
        <taxon>Agrococcus</taxon>
    </lineage>
</organism>
<reference evidence="2 3" key="1">
    <citation type="submission" date="2016-10" db="EMBL/GenBank/DDBJ databases">
        <authorList>
            <person name="Varghese N."/>
            <person name="Submissions S."/>
        </authorList>
    </citation>
    <scope>NUCLEOTIDE SEQUENCE [LARGE SCALE GENOMIC DNA]</scope>
    <source>
        <strain evidence="2 3">IAM 15147</strain>
    </source>
</reference>
<feature type="transmembrane region" description="Helical" evidence="1">
    <location>
        <begin position="156"/>
        <end position="178"/>
    </location>
</feature>
<protein>
    <recommendedName>
        <fullName evidence="4">DUF1700 domain-containing protein</fullName>
    </recommendedName>
</protein>
<feature type="transmembrane region" description="Helical" evidence="1">
    <location>
        <begin position="84"/>
        <end position="104"/>
    </location>
</feature>
<gene>
    <name evidence="2" type="ORF">SAMN04487783_2309</name>
</gene>
<proteinExistence type="predicted"/>
<keyword evidence="1" id="KW-0812">Transmembrane</keyword>
<accession>A0AA94HNU9</accession>
<evidence type="ECO:0000256" key="1">
    <source>
        <dbReference type="SAM" id="Phobius"/>
    </source>
</evidence>
<dbReference type="AlphaFoldDB" id="A0AA94HNU9"/>
<keyword evidence="3" id="KW-1185">Reference proteome</keyword>
<sequence>MTEATALPPAAQHYLEQLRLESARLPRADRQQLLGQISEHLGEAAGEGSEIDDVLARLGSPRELVAEAGAETAEQAPAPRRPSAMLWLAAAAIVVGALMLLWGGSLMLVTGRGRTLLLAVPGAVLAATGVVLLVRRLRSGDDDPATAQARRRIARTLSIAAIAAGALLLILSGALVLLTGRGRSLLIAIPGIVLAIGGSIALLLTARRPERSGVQRGRI</sequence>
<keyword evidence="1" id="KW-0472">Membrane</keyword>